<dbReference type="AlphaFoldDB" id="A0A9Q8ZLW0"/>
<dbReference type="VEuPathDB" id="FungiDB:yc1106_09702"/>
<keyword evidence="4 8" id="KW-0812">Transmembrane</keyword>
<feature type="transmembrane region" description="Helical" evidence="8">
    <location>
        <begin position="491"/>
        <end position="515"/>
    </location>
</feature>
<dbReference type="OrthoDB" id="2849215at2759"/>
<sequence>MPYEPAMIRFMVVFTIIPVLWLLWLSFLPNDTLLTVDKTWNYDVSDWKTLGATTILVAMFGWVLQLLFTMTARSERLSAMVVTGLFFHTVPAMCLLAAVLKANVAKDTQLVWFSALMAFRYWRTLVAIFFWTQYKLSEKRVDGQPERYNSADCTVVVATVGPGKNVELFTRMVEAILTNKPKRVVFSTPKPSIADSVRPLVSEIQKQFEARKTGQADTVFDTEIICTGEANKQDKRTQTVQGIKMADTPIVVMVDDSAVWGPKFLETTLPAFRDEKVGFVGTRKWVERLPLPEDDPNLSQYQNFAAKYRAGFWNTIGALYLVRHNFEVRASNTADGGVFCVSGRTSLILTKIIKDEEFINKFLNEYIWAISSLGMEGVGPLKADDDNFITRWVINHGMDVKIQYCEDATMTTQLGRIDQFKFIDQCIRWSRTTMRQNPMALFVDQTMWWKWPISVWMVYFPWLYNAALFWDILAIWTFTTTAFFRESAVQYRWLGLLILVIWMSKLTKTVAWFLPRQNQSDFFWYFFPIPAYPLFVYGHSLLKIYTVATFWVNDWSGRAQDESQRQLEGMKRN</sequence>
<evidence type="ECO:0000256" key="7">
    <source>
        <dbReference type="ARBA" id="ARBA00023180"/>
    </source>
</evidence>
<dbReference type="PANTHER" id="PTHR47844:SF1">
    <property type="entry name" value="EXOSTOSIN-LIKE 2"/>
    <property type="match status" value="1"/>
</dbReference>
<dbReference type="GO" id="GO:0016020">
    <property type="term" value="C:membrane"/>
    <property type="evidence" value="ECO:0007669"/>
    <property type="project" value="UniProtKB-SubCell"/>
</dbReference>
<keyword evidence="2" id="KW-0328">Glycosyltransferase</keyword>
<feature type="transmembrane region" description="Helical" evidence="8">
    <location>
        <begin position="112"/>
        <end position="131"/>
    </location>
</feature>
<evidence type="ECO:0000256" key="1">
    <source>
        <dbReference type="ARBA" id="ARBA00004370"/>
    </source>
</evidence>
<evidence type="ECO:0000256" key="8">
    <source>
        <dbReference type="SAM" id="Phobius"/>
    </source>
</evidence>
<dbReference type="Gene3D" id="3.90.550.10">
    <property type="entry name" value="Spore Coat Polysaccharide Biosynthesis Protein SpsA, Chain A"/>
    <property type="match status" value="1"/>
</dbReference>
<dbReference type="Proteomes" id="UP001056012">
    <property type="component" value="Chromosome 8"/>
</dbReference>
<gene>
    <name evidence="9" type="ORF">yc1106_09702</name>
</gene>
<keyword evidence="6 8" id="KW-0472">Membrane</keyword>
<dbReference type="EMBL" id="CP089281">
    <property type="protein sequence ID" value="USP82428.1"/>
    <property type="molecule type" value="Genomic_DNA"/>
</dbReference>
<dbReference type="InterPro" id="IPR052427">
    <property type="entry name" value="Glycosyltrans_GT2/GT47"/>
</dbReference>
<evidence type="ECO:0000256" key="5">
    <source>
        <dbReference type="ARBA" id="ARBA00022989"/>
    </source>
</evidence>
<evidence type="ECO:0000256" key="6">
    <source>
        <dbReference type="ARBA" id="ARBA00023136"/>
    </source>
</evidence>
<evidence type="ECO:0000256" key="3">
    <source>
        <dbReference type="ARBA" id="ARBA00022679"/>
    </source>
</evidence>
<keyword evidence="10" id="KW-1185">Reference proteome</keyword>
<protein>
    <submittedName>
        <fullName evidence="9">Glycosyltransferase family 2 protein</fullName>
    </submittedName>
</protein>
<name>A0A9Q8ZLW0_CURCL</name>
<comment type="subcellular location">
    <subcellularLocation>
        <location evidence="1">Membrane</location>
    </subcellularLocation>
</comment>
<keyword evidence="3" id="KW-0808">Transferase</keyword>
<evidence type="ECO:0000256" key="4">
    <source>
        <dbReference type="ARBA" id="ARBA00022692"/>
    </source>
</evidence>
<accession>A0A9Q8ZLW0</accession>
<feature type="transmembrane region" description="Helical" evidence="8">
    <location>
        <begin position="456"/>
        <end position="479"/>
    </location>
</feature>
<organism evidence="9 10">
    <name type="scientific">Curvularia clavata</name>
    <dbReference type="NCBI Taxonomy" id="95742"/>
    <lineage>
        <taxon>Eukaryota</taxon>
        <taxon>Fungi</taxon>
        <taxon>Dikarya</taxon>
        <taxon>Ascomycota</taxon>
        <taxon>Pezizomycotina</taxon>
        <taxon>Dothideomycetes</taxon>
        <taxon>Pleosporomycetidae</taxon>
        <taxon>Pleosporales</taxon>
        <taxon>Pleosporineae</taxon>
        <taxon>Pleosporaceae</taxon>
        <taxon>Curvularia</taxon>
    </lineage>
</organism>
<dbReference type="Pfam" id="PF13641">
    <property type="entry name" value="Glyco_tranf_2_3"/>
    <property type="match status" value="1"/>
</dbReference>
<feature type="transmembrane region" description="Helical" evidence="8">
    <location>
        <begin position="47"/>
        <end position="68"/>
    </location>
</feature>
<feature type="transmembrane region" description="Helical" evidence="8">
    <location>
        <begin position="80"/>
        <end position="100"/>
    </location>
</feature>
<evidence type="ECO:0000313" key="10">
    <source>
        <dbReference type="Proteomes" id="UP001056012"/>
    </source>
</evidence>
<evidence type="ECO:0000313" key="9">
    <source>
        <dbReference type="EMBL" id="USP82428.1"/>
    </source>
</evidence>
<feature type="transmembrane region" description="Helical" evidence="8">
    <location>
        <begin position="522"/>
        <end position="542"/>
    </location>
</feature>
<keyword evidence="7" id="KW-0325">Glycoprotein</keyword>
<proteinExistence type="predicted"/>
<dbReference type="PANTHER" id="PTHR47844">
    <property type="entry name" value="SYNTHASE CPS1, PUTATIVE (AFU_ORTHOLOGUE AFUA_7G02500)-RELATED"/>
    <property type="match status" value="1"/>
</dbReference>
<dbReference type="GO" id="GO:0016757">
    <property type="term" value="F:glycosyltransferase activity"/>
    <property type="evidence" value="ECO:0007669"/>
    <property type="project" value="UniProtKB-KW"/>
</dbReference>
<dbReference type="SUPFAM" id="SSF53448">
    <property type="entry name" value="Nucleotide-diphospho-sugar transferases"/>
    <property type="match status" value="1"/>
</dbReference>
<keyword evidence="5 8" id="KW-1133">Transmembrane helix</keyword>
<feature type="transmembrane region" description="Helical" evidence="8">
    <location>
        <begin position="7"/>
        <end position="27"/>
    </location>
</feature>
<evidence type="ECO:0000256" key="2">
    <source>
        <dbReference type="ARBA" id="ARBA00022676"/>
    </source>
</evidence>
<reference evidence="9" key="1">
    <citation type="submission" date="2021-12" db="EMBL/GenBank/DDBJ databases">
        <title>Curvularia clavata genome.</title>
        <authorList>
            <person name="Cao Y."/>
        </authorList>
    </citation>
    <scope>NUCLEOTIDE SEQUENCE</scope>
    <source>
        <strain evidence="9">Yc1106</strain>
    </source>
</reference>
<dbReference type="InterPro" id="IPR029044">
    <property type="entry name" value="Nucleotide-diphossugar_trans"/>
</dbReference>